<dbReference type="InterPro" id="IPR013651">
    <property type="entry name" value="ATP-grasp_RimK-type"/>
</dbReference>
<feature type="domain" description="ATP-grasp fold RimK-type" evidence="1">
    <location>
        <begin position="141"/>
        <end position="315"/>
    </location>
</feature>
<dbReference type="KEGG" id="tdu:QJT80_08180"/>
<accession>A0AA95KCE1</accession>
<dbReference type="Pfam" id="PF08443">
    <property type="entry name" value="RimK"/>
    <property type="match status" value="1"/>
</dbReference>
<reference evidence="2" key="1">
    <citation type="journal article" date="2023" name="Int. J. Mol. Sci.">
        <title>Metagenomics Revealed a New Genus 'Candidatus Thiocaldithrix dubininis' gen. nov., sp. nov. and a New Species 'Candidatus Thiothrix putei' sp. nov. in the Family Thiotrichaceae, Some Members of Which Have Traits of Both Na+- and H+-Motive Energetics.</title>
        <authorList>
            <person name="Ravin N.V."/>
            <person name="Muntyan M.S."/>
            <person name="Smolyakov D.D."/>
            <person name="Rudenko T.S."/>
            <person name="Beletsky A.V."/>
            <person name="Mardanov A.V."/>
            <person name="Grabovich M.Y."/>
        </authorList>
    </citation>
    <scope>NUCLEOTIDE SEQUENCE</scope>
    <source>
        <strain evidence="2">GKL-01</strain>
    </source>
</reference>
<dbReference type="GO" id="GO:0018169">
    <property type="term" value="F:ribosomal S6-glutamic acid ligase activity"/>
    <property type="evidence" value="ECO:0007669"/>
    <property type="project" value="TreeGrafter"/>
</dbReference>
<dbReference type="GO" id="GO:0009432">
    <property type="term" value="P:SOS response"/>
    <property type="evidence" value="ECO:0007669"/>
    <property type="project" value="TreeGrafter"/>
</dbReference>
<dbReference type="PANTHER" id="PTHR21621">
    <property type="entry name" value="RIBOSOMAL PROTEIN S6 MODIFICATION PROTEIN"/>
    <property type="match status" value="1"/>
</dbReference>
<evidence type="ECO:0000259" key="1">
    <source>
        <dbReference type="Pfam" id="PF08443"/>
    </source>
</evidence>
<organism evidence="2">
    <name type="scientific">Candidatus Thiocaldithrix dubininis</name>
    <dbReference type="NCBI Taxonomy" id="3080823"/>
    <lineage>
        <taxon>Bacteria</taxon>
        <taxon>Pseudomonadati</taxon>
        <taxon>Pseudomonadota</taxon>
        <taxon>Gammaproteobacteria</taxon>
        <taxon>Thiotrichales</taxon>
        <taxon>Thiotrichaceae</taxon>
        <taxon>Candidatus Thiocaldithrix</taxon>
    </lineage>
</organism>
<dbReference type="AlphaFoldDB" id="A0AA95KCE1"/>
<evidence type="ECO:0000313" key="2">
    <source>
        <dbReference type="EMBL" id="WGZ89489.1"/>
    </source>
</evidence>
<proteinExistence type="predicted"/>
<dbReference type="PANTHER" id="PTHR21621:SF0">
    <property type="entry name" value="BETA-CITRYLGLUTAMATE SYNTHASE B-RELATED"/>
    <property type="match status" value="1"/>
</dbReference>
<reference evidence="2" key="2">
    <citation type="submission" date="2023-04" db="EMBL/GenBank/DDBJ databases">
        <authorList>
            <person name="Beletskiy A.V."/>
            <person name="Mardanov A.V."/>
            <person name="Ravin N.V."/>
        </authorList>
    </citation>
    <scope>NUCLEOTIDE SEQUENCE</scope>
    <source>
        <strain evidence="2">GKL-01</strain>
    </source>
</reference>
<dbReference type="Proteomes" id="UP001300672">
    <property type="component" value="Chromosome"/>
</dbReference>
<dbReference type="GO" id="GO:0005737">
    <property type="term" value="C:cytoplasm"/>
    <property type="evidence" value="ECO:0007669"/>
    <property type="project" value="TreeGrafter"/>
</dbReference>
<name>A0AA95KCE1_9GAMM</name>
<dbReference type="Gene3D" id="3.30.470.20">
    <property type="entry name" value="ATP-grasp fold, B domain"/>
    <property type="match status" value="1"/>
</dbReference>
<protein>
    <recommendedName>
        <fullName evidence="1">ATP-grasp fold RimK-type domain-containing protein</fullName>
    </recommendedName>
</protein>
<dbReference type="SUPFAM" id="SSF56059">
    <property type="entry name" value="Glutathione synthetase ATP-binding domain-like"/>
    <property type="match status" value="1"/>
</dbReference>
<sequence>MYNNKRILVVGWQQQTQTAHQIQYLRQQGAEIVVLEPYTAQKPYPHLNWQAEQVSWQGIDISPSQIAAVLVSAQTPDIPVEAAFKTQADERLDWPQWFQQYGLQRDRSDTLLSLLLMYEALEIPMFNPVGRSLISRRKPYQLRLLQTVGCAIPPTLISNDAISVQQFIEQYGNCIMKPAAGGSLTLSANELLASGTLNKLEAAPAILQQRIYGEDLRVMLVDGVVVSCASVGVPEGLLDFRADNTYQRGGIHYRNVELPLEIQLQCSKAAHALGLRFAGIDLKLTAEGEFYMLECNSSPIYLDVEHKLQHPITQRLGNAILSAAQRANPLAAYAPF</sequence>
<gene>
    <name evidence="2" type="ORF">QJT80_08180</name>
</gene>
<dbReference type="EMBL" id="CP124755">
    <property type="protein sequence ID" value="WGZ89489.1"/>
    <property type="molecule type" value="Genomic_DNA"/>
</dbReference>